<evidence type="ECO:0000256" key="7">
    <source>
        <dbReference type="SAM" id="MobiDB-lite"/>
    </source>
</evidence>
<sequence>MLEFLELLAPSCRQSNHVLPLLYFCRHPLRKKTRHTKLKSHRINQNSRQQRTMLATILPGLLLSIQMPFQSLGINPTTGLLRCGKSCRLRWINYLRADLKRGNFTREEEETIINLHRSVGNKWSLIASKLPGRTDNEVKNYWNSHLSRKIYSFRSSDGSSVTTLDMVNMPSKSKRKGGRVSRAVAKKYSMHPITKAPPITTTTNETSSSSKISSTSGIQEATTAAQNALVGMVEATTHGVPESTAAAEKVSDDAAVGAVEESGKYQLQPMANNNYDYDESEGGCINSMHDIRCGDGGEGCARALLVPSPEKLEGEKGVAGPNDELDDVTLLLESVLESDLMDLSEISVHTGDTENESMYPESASINKDSDSGASNSNSDTGDGLYDCFAPLDSYFNHTWDAEYAVPGFGLWDQEDDDVLWPWES</sequence>
<dbReference type="CDD" id="cd00167">
    <property type="entry name" value="SANT"/>
    <property type="match status" value="1"/>
</dbReference>
<evidence type="ECO:0000256" key="4">
    <source>
        <dbReference type="ARBA" id="ARBA00023125"/>
    </source>
</evidence>
<accession>A0ABM4X881</accession>
<evidence type="ECO:0000256" key="1">
    <source>
        <dbReference type="ARBA" id="ARBA00004123"/>
    </source>
</evidence>
<dbReference type="PROSITE" id="PS50090">
    <property type="entry name" value="MYB_LIKE"/>
    <property type="match status" value="1"/>
</dbReference>
<evidence type="ECO:0000256" key="6">
    <source>
        <dbReference type="ARBA" id="ARBA00023242"/>
    </source>
</evidence>
<dbReference type="Pfam" id="PF00249">
    <property type="entry name" value="Myb_DNA-binding"/>
    <property type="match status" value="1"/>
</dbReference>
<evidence type="ECO:0000259" key="9">
    <source>
        <dbReference type="PROSITE" id="PS51294"/>
    </source>
</evidence>
<organism evidence="10 11">
    <name type="scientific">Coffea arabica</name>
    <name type="common">Arabian coffee</name>
    <dbReference type="NCBI Taxonomy" id="13443"/>
    <lineage>
        <taxon>Eukaryota</taxon>
        <taxon>Viridiplantae</taxon>
        <taxon>Streptophyta</taxon>
        <taxon>Embryophyta</taxon>
        <taxon>Tracheophyta</taxon>
        <taxon>Spermatophyta</taxon>
        <taxon>Magnoliopsida</taxon>
        <taxon>eudicotyledons</taxon>
        <taxon>Gunneridae</taxon>
        <taxon>Pentapetalae</taxon>
        <taxon>asterids</taxon>
        <taxon>lamiids</taxon>
        <taxon>Gentianales</taxon>
        <taxon>Rubiaceae</taxon>
        <taxon>Ixoroideae</taxon>
        <taxon>Gardenieae complex</taxon>
        <taxon>Bertiereae - Coffeeae clade</taxon>
        <taxon>Coffeeae</taxon>
        <taxon>Coffea</taxon>
    </lineage>
</organism>
<keyword evidence="2" id="KW-0677">Repeat</keyword>
<feature type="region of interest" description="Disordered" evidence="7">
    <location>
        <begin position="351"/>
        <end position="378"/>
    </location>
</feature>
<dbReference type="InterPro" id="IPR001005">
    <property type="entry name" value="SANT/Myb"/>
</dbReference>
<feature type="domain" description="Myb-like" evidence="8">
    <location>
        <begin position="96"/>
        <end position="146"/>
    </location>
</feature>
<keyword evidence="5" id="KW-0804">Transcription</keyword>
<keyword evidence="6" id="KW-0539">Nucleus</keyword>
<reference evidence="11" key="1">
    <citation type="submission" date="2025-08" db="UniProtKB">
        <authorList>
            <consortium name="RefSeq"/>
        </authorList>
    </citation>
    <scope>IDENTIFICATION</scope>
    <source>
        <tissue evidence="11">Leaves</tissue>
    </source>
</reference>
<dbReference type="PROSITE" id="PS51294">
    <property type="entry name" value="HTH_MYB"/>
    <property type="match status" value="1"/>
</dbReference>
<evidence type="ECO:0000256" key="5">
    <source>
        <dbReference type="ARBA" id="ARBA00023163"/>
    </source>
</evidence>
<proteinExistence type="predicted"/>
<feature type="region of interest" description="Disordered" evidence="7">
    <location>
        <begin position="189"/>
        <end position="219"/>
    </location>
</feature>
<evidence type="ECO:0000256" key="2">
    <source>
        <dbReference type="ARBA" id="ARBA00022737"/>
    </source>
</evidence>
<evidence type="ECO:0000313" key="11">
    <source>
        <dbReference type="RefSeq" id="XP_071940255.1"/>
    </source>
</evidence>
<dbReference type="GeneID" id="113736828"/>
<dbReference type="SMART" id="SM00717">
    <property type="entry name" value="SANT"/>
    <property type="match status" value="1"/>
</dbReference>
<feature type="domain" description="HTH myb-type" evidence="9">
    <location>
        <begin position="96"/>
        <end position="150"/>
    </location>
</feature>
<evidence type="ECO:0000259" key="8">
    <source>
        <dbReference type="PROSITE" id="PS50090"/>
    </source>
</evidence>
<dbReference type="Proteomes" id="UP001652660">
    <property type="component" value="Chromosome 3e"/>
</dbReference>
<dbReference type="Gene3D" id="1.10.10.60">
    <property type="entry name" value="Homeodomain-like"/>
    <property type="match status" value="1"/>
</dbReference>
<name>A0ABM4X881_COFAR</name>
<keyword evidence="3" id="KW-0805">Transcription regulation</keyword>
<dbReference type="SUPFAM" id="SSF46689">
    <property type="entry name" value="Homeodomain-like"/>
    <property type="match status" value="1"/>
</dbReference>
<dbReference type="InterPro" id="IPR009057">
    <property type="entry name" value="Homeodomain-like_sf"/>
</dbReference>
<comment type="subcellular location">
    <subcellularLocation>
        <location evidence="1">Nucleus</location>
    </subcellularLocation>
</comment>
<dbReference type="InterPro" id="IPR017930">
    <property type="entry name" value="Myb_dom"/>
</dbReference>
<feature type="compositionally biased region" description="Low complexity" evidence="7">
    <location>
        <begin position="192"/>
        <end position="216"/>
    </location>
</feature>
<evidence type="ECO:0000256" key="3">
    <source>
        <dbReference type="ARBA" id="ARBA00023015"/>
    </source>
</evidence>
<evidence type="ECO:0000313" key="10">
    <source>
        <dbReference type="Proteomes" id="UP001652660"/>
    </source>
</evidence>
<gene>
    <name evidence="11" type="primary">LOC113736828</name>
</gene>
<dbReference type="InterPro" id="IPR051953">
    <property type="entry name" value="Plant_SW-associated_TFs"/>
</dbReference>
<protein>
    <submittedName>
        <fullName evidence="11">Uncharacterized protein isoform X1</fullName>
    </submittedName>
</protein>
<keyword evidence="10" id="KW-1185">Reference proteome</keyword>
<dbReference type="PANTHER" id="PTHR47997:SF75">
    <property type="entry name" value="MYB DOMAIN PROTEIN 55"/>
    <property type="match status" value="1"/>
</dbReference>
<keyword evidence="4" id="KW-0238">DNA-binding</keyword>
<dbReference type="RefSeq" id="XP_071940255.1">
    <property type="nucleotide sequence ID" value="XM_072084154.1"/>
</dbReference>
<dbReference type="PANTHER" id="PTHR47997">
    <property type="entry name" value="MYB DOMAIN PROTEIN 55"/>
    <property type="match status" value="1"/>
</dbReference>